<dbReference type="Proteomes" id="UP000887580">
    <property type="component" value="Unplaced"/>
</dbReference>
<dbReference type="WBParaSite" id="PS1159_v2.g19346.t1">
    <property type="protein sequence ID" value="PS1159_v2.g19346.t1"/>
    <property type="gene ID" value="PS1159_v2.g19346"/>
</dbReference>
<evidence type="ECO:0000313" key="2">
    <source>
        <dbReference type="WBParaSite" id="PS1159_v2.g19346.t1"/>
    </source>
</evidence>
<reference evidence="2" key="1">
    <citation type="submission" date="2022-11" db="UniProtKB">
        <authorList>
            <consortium name="WormBaseParasite"/>
        </authorList>
    </citation>
    <scope>IDENTIFICATION</scope>
</reference>
<accession>A0AC35FP53</accession>
<protein>
    <submittedName>
        <fullName evidence="2">Uncharacterized protein</fullName>
    </submittedName>
</protein>
<name>A0AC35FP53_9BILA</name>
<evidence type="ECO:0000313" key="1">
    <source>
        <dbReference type="Proteomes" id="UP000887580"/>
    </source>
</evidence>
<proteinExistence type="predicted"/>
<organism evidence="1 2">
    <name type="scientific">Panagrolaimus sp. PS1159</name>
    <dbReference type="NCBI Taxonomy" id="55785"/>
    <lineage>
        <taxon>Eukaryota</taxon>
        <taxon>Metazoa</taxon>
        <taxon>Ecdysozoa</taxon>
        <taxon>Nematoda</taxon>
        <taxon>Chromadorea</taxon>
        <taxon>Rhabditida</taxon>
        <taxon>Tylenchina</taxon>
        <taxon>Panagrolaimomorpha</taxon>
        <taxon>Panagrolaimoidea</taxon>
        <taxon>Panagrolaimidae</taxon>
        <taxon>Panagrolaimus</taxon>
    </lineage>
</organism>
<sequence length="146" mass="17137">MFYAKSKDDDEESSSHPQIYESFKSLRPFNENSNNKTFNDKLDNGSNTDLIIPQQRYIGCNFYETNGIGYQLWRFASLYGIGRDLNRLPYFEGLNLQQMFNLKEIGQIFPMLLDILQIKSPPNSFIENVYFGHKECCEFQDPKEYA</sequence>